<dbReference type="AlphaFoldDB" id="A0A645J3M4"/>
<dbReference type="Pfam" id="PF00881">
    <property type="entry name" value="Nitroreductase"/>
    <property type="match status" value="1"/>
</dbReference>
<comment type="caution">
    <text evidence="5">The sequence shown here is derived from an EMBL/GenBank/DDBJ whole genome shotgun (WGS) entry which is preliminary data.</text>
</comment>
<evidence type="ECO:0000256" key="1">
    <source>
        <dbReference type="ARBA" id="ARBA00022630"/>
    </source>
</evidence>
<organism evidence="5">
    <name type="scientific">bioreactor metagenome</name>
    <dbReference type="NCBI Taxonomy" id="1076179"/>
    <lineage>
        <taxon>unclassified sequences</taxon>
        <taxon>metagenomes</taxon>
        <taxon>ecological metagenomes</taxon>
    </lineage>
</organism>
<keyword evidence="3" id="KW-0560">Oxidoreductase</keyword>
<accession>A0A645J3M4</accession>
<evidence type="ECO:0000256" key="2">
    <source>
        <dbReference type="ARBA" id="ARBA00022643"/>
    </source>
</evidence>
<dbReference type="InterPro" id="IPR050627">
    <property type="entry name" value="Nitroreductase/BluB"/>
</dbReference>
<name>A0A645J3M4_9ZZZZ</name>
<dbReference type="PANTHER" id="PTHR23026:SF90">
    <property type="entry name" value="IODOTYROSINE DEIODINASE 1"/>
    <property type="match status" value="1"/>
</dbReference>
<dbReference type="InterPro" id="IPR000415">
    <property type="entry name" value="Nitroreductase-like"/>
</dbReference>
<dbReference type="PANTHER" id="PTHR23026">
    <property type="entry name" value="NADPH NITROREDUCTASE"/>
    <property type="match status" value="1"/>
</dbReference>
<keyword evidence="2" id="KW-0288">FMN</keyword>
<protein>
    <recommendedName>
        <fullName evidence="4">Nitroreductase domain-containing protein</fullName>
    </recommendedName>
</protein>
<evidence type="ECO:0000256" key="3">
    <source>
        <dbReference type="ARBA" id="ARBA00023002"/>
    </source>
</evidence>
<dbReference type="SUPFAM" id="SSF55469">
    <property type="entry name" value="FMN-dependent nitroreductase-like"/>
    <property type="match status" value="1"/>
</dbReference>
<dbReference type="InterPro" id="IPR029479">
    <property type="entry name" value="Nitroreductase"/>
</dbReference>
<dbReference type="GO" id="GO:0016491">
    <property type="term" value="F:oxidoreductase activity"/>
    <property type="evidence" value="ECO:0007669"/>
    <property type="project" value="UniProtKB-KW"/>
</dbReference>
<keyword evidence="1" id="KW-0285">Flavoprotein</keyword>
<dbReference type="EMBL" id="VSSQ01130854">
    <property type="protein sequence ID" value="MPN58315.1"/>
    <property type="molecule type" value="Genomic_DNA"/>
</dbReference>
<evidence type="ECO:0000259" key="4">
    <source>
        <dbReference type="Pfam" id="PF00881"/>
    </source>
</evidence>
<feature type="domain" description="Nitroreductase" evidence="4">
    <location>
        <begin position="14"/>
        <end position="91"/>
    </location>
</feature>
<reference evidence="5" key="1">
    <citation type="submission" date="2019-08" db="EMBL/GenBank/DDBJ databases">
        <authorList>
            <person name="Kucharzyk K."/>
            <person name="Murdoch R.W."/>
            <person name="Higgins S."/>
            <person name="Loffler F."/>
        </authorList>
    </citation>
    <scope>NUCLEOTIDE SEQUENCE</scope>
</reference>
<evidence type="ECO:0000313" key="5">
    <source>
        <dbReference type="EMBL" id="MPN58315.1"/>
    </source>
</evidence>
<gene>
    <name evidence="5" type="ORF">SDC9_206019</name>
</gene>
<sequence>MAGLVGLLVASPLLRAKMAILVLGDKKLSINEFWEVDCSIAAQNMILAAHDLGIGSCWIGTFPQEGKMKAQRELFNLPSHIMPHSIIAFGYPKDDTNFYTIKDKKPELEQDKIHLEKW</sequence>
<dbReference type="Gene3D" id="3.40.109.10">
    <property type="entry name" value="NADH Oxidase"/>
    <property type="match status" value="1"/>
</dbReference>
<proteinExistence type="predicted"/>